<gene>
    <name evidence="1" type="ORF">WOLCODRAFT_148705</name>
</gene>
<proteinExistence type="predicted"/>
<evidence type="ECO:0008006" key="3">
    <source>
        <dbReference type="Google" id="ProtNLM"/>
    </source>
</evidence>
<name>A0A2H3JG69_WOLCO</name>
<dbReference type="Proteomes" id="UP000218811">
    <property type="component" value="Unassembled WGS sequence"/>
</dbReference>
<organism evidence="1 2">
    <name type="scientific">Wolfiporia cocos (strain MD-104)</name>
    <name type="common">Brown rot fungus</name>
    <dbReference type="NCBI Taxonomy" id="742152"/>
    <lineage>
        <taxon>Eukaryota</taxon>
        <taxon>Fungi</taxon>
        <taxon>Dikarya</taxon>
        <taxon>Basidiomycota</taxon>
        <taxon>Agaricomycotina</taxon>
        <taxon>Agaricomycetes</taxon>
        <taxon>Polyporales</taxon>
        <taxon>Phaeolaceae</taxon>
        <taxon>Wolfiporia</taxon>
    </lineage>
</organism>
<accession>A0A2H3JG69</accession>
<keyword evidence="2" id="KW-1185">Reference proteome</keyword>
<protein>
    <recommendedName>
        <fullName evidence="3">Arrestin-like N-terminal domain-containing protein</fullName>
    </recommendedName>
</protein>
<evidence type="ECO:0000313" key="1">
    <source>
        <dbReference type="EMBL" id="PCH37749.1"/>
    </source>
</evidence>
<dbReference type="STRING" id="742152.A0A2H3JG69"/>
<dbReference type="OMA" id="EANANDW"/>
<dbReference type="AlphaFoldDB" id="A0A2H3JG69"/>
<evidence type="ECO:0000313" key="2">
    <source>
        <dbReference type="Proteomes" id="UP000218811"/>
    </source>
</evidence>
<dbReference type="OrthoDB" id="1638493at2759"/>
<sequence length="555" mass="61616">MAVSLEIRPHSHSLDMYGEANKFAAYSLSGDIIISVSPSNSFFDRRRAVRLLLQSLVVDFEGQCELITPETGYAAYRLCHISKELILDEPVEISNEGHEGSDKQTSYWNVTFALVVPGWLPPTTSYAECEQDDAGTHYSLYATAKLQDIDDEPSRSWFSSCWSPFSSHTQVVNAPRCEVPVNRYMGGPAGDSSLSQPCSFADYTLSPERRTDVQLSSAIPFDVLSKIRTIVSVPEYIDTADDAFPICLRLRTKDLPESECKRLRISDFSMDVEQTEHYRVRPSSGYKATYPVPPASEQPPHVPLRHPHPLQPIYQAGLGSFCTRNAAFSRAVTLLPNQAPSQYALTGDGYLFKEDARPQNASTWFSIRTRVPLGHGVEEECDTSASPQRLHESGSSPLFVVTHRLHVSLTCTYDVTESEEPERATEELRFDIPIRFARVRPTCLSQSRPLTPSVGPLWTGQARAPAVDSTDCRVGSVVSLVTVPSLPYGPTLPAYSQLYEPNGDRKIDYSVLLPAYTPPLAPCQPYTPSPSMPPMLCSGEHRGSRDYKPLAADQW</sequence>
<reference evidence="1 2" key="1">
    <citation type="journal article" date="2012" name="Science">
        <title>The Paleozoic origin of enzymatic lignin decomposition reconstructed from 31 fungal genomes.</title>
        <authorList>
            <person name="Floudas D."/>
            <person name="Binder M."/>
            <person name="Riley R."/>
            <person name="Barry K."/>
            <person name="Blanchette R.A."/>
            <person name="Henrissat B."/>
            <person name="Martinez A.T."/>
            <person name="Otillar R."/>
            <person name="Spatafora J.W."/>
            <person name="Yadav J.S."/>
            <person name="Aerts A."/>
            <person name="Benoit I."/>
            <person name="Boyd A."/>
            <person name="Carlson A."/>
            <person name="Copeland A."/>
            <person name="Coutinho P.M."/>
            <person name="de Vries R.P."/>
            <person name="Ferreira P."/>
            <person name="Findley K."/>
            <person name="Foster B."/>
            <person name="Gaskell J."/>
            <person name="Glotzer D."/>
            <person name="Gorecki P."/>
            <person name="Heitman J."/>
            <person name="Hesse C."/>
            <person name="Hori C."/>
            <person name="Igarashi K."/>
            <person name="Jurgens J.A."/>
            <person name="Kallen N."/>
            <person name="Kersten P."/>
            <person name="Kohler A."/>
            <person name="Kuees U."/>
            <person name="Kumar T.K.A."/>
            <person name="Kuo A."/>
            <person name="LaButti K."/>
            <person name="Larrondo L.F."/>
            <person name="Lindquist E."/>
            <person name="Ling A."/>
            <person name="Lombard V."/>
            <person name="Lucas S."/>
            <person name="Lundell T."/>
            <person name="Martin R."/>
            <person name="McLaughlin D.J."/>
            <person name="Morgenstern I."/>
            <person name="Morin E."/>
            <person name="Murat C."/>
            <person name="Nagy L.G."/>
            <person name="Nolan M."/>
            <person name="Ohm R.A."/>
            <person name="Patyshakuliyeva A."/>
            <person name="Rokas A."/>
            <person name="Ruiz-Duenas F.J."/>
            <person name="Sabat G."/>
            <person name="Salamov A."/>
            <person name="Samejima M."/>
            <person name="Schmutz J."/>
            <person name="Slot J.C."/>
            <person name="St John F."/>
            <person name="Stenlid J."/>
            <person name="Sun H."/>
            <person name="Sun S."/>
            <person name="Syed K."/>
            <person name="Tsang A."/>
            <person name="Wiebenga A."/>
            <person name="Young D."/>
            <person name="Pisabarro A."/>
            <person name="Eastwood D.C."/>
            <person name="Martin F."/>
            <person name="Cullen D."/>
            <person name="Grigoriev I.V."/>
            <person name="Hibbett D.S."/>
        </authorList>
    </citation>
    <scope>NUCLEOTIDE SEQUENCE [LARGE SCALE GENOMIC DNA]</scope>
    <source>
        <strain evidence="1 2">MD-104</strain>
    </source>
</reference>
<dbReference type="EMBL" id="KB467942">
    <property type="protein sequence ID" value="PCH37749.1"/>
    <property type="molecule type" value="Genomic_DNA"/>
</dbReference>